<protein>
    <submittedName>
        <fullName evidence="1">Transposase</fullName>
    </submittedName>
</protein>
<sequence length="134" mass="15090">MVKSGINFGETFSANPKYPRFKSKRGRQSIQYPQNVKVFDNYLKIPKIGDVKAVIHRPIEGKIKTVTISKNCCGQYFASILFDDGKEKPEASTEGKAVGIDVGLTHFAITSDASKFDNPRFLTKYEKNLKLKQQ</sequence>
<accession>Q4C8U6</accession>
<dbReference type="AlphaFoldDB" id="Q4C8U6"/>
<comment type="caution">
    <text evidence="1">The sequence shown here is derived from an EMBL/GenBank/DDBJ whole genome shotgun (WGS) entry which is preliminary data.</text>
</comment>
<dbReference type="EMBL" id="AADV02000002">
    <property type="protein sequence ID" value="EAM52175.1"/>
    <property type="molecule type" value="Genomic_DNA"/>
</dbReference>
<organism evidence="1 2">
    <name type="scientific">Crocosphaera watsonii WH 8501</name>
    <dbReference type="NCBI Taxonomy" id="165597"/>
    <lineage>
        <taxon>Bacteria</taxon>
        <taxon>Bacillati</taxon>
        <taxon>Cyanobacteriota</taxon>
        <taxon>Cyanophyceae</taxon>
        <taxon>Oscillatoriophycideae</taxon>
        <taxon>Chroococcales</taxon>
        <taxon>Aphanothecaceae</taxon>
        <taxon>Crocosphaera</taxon>
    </lineage>
</organism>
<reference evidence="1" key="2">
    <citation type="submission" date="2005-06" db="EMBL/GenBank/DDBJ databases">
        <title>Sequencing of the draft genome and assembly of Crocosphaera watsonii WH 8501.</title>
        <authorList>
            <consortium name="US DOE Joint Genome Institute (JGI-PGF)"/>
            <person name="Copeland A."/>
            <person name="Lucas S."/>
            <person name="Lapidus A."/>
            <person name="Barry K."/>
            <person name="Detter C."/>
            <person name="Glavina T."/>
            <person name="Hammon N."/>
            <person name="Israni S."/>
            <person name="Pitluck S."/>
            <person name="Richardson P."/>
        </authorList>
    </citation>
    <scope>NUCLEOTIDE SEQUENCE [LARGE SCALE GENOMIC DNA]</scope>
    <source>
        <strain evidence="1">WH 8501</strain>
    </source>
</reference>
<gene>
    <name evidence="1" type="ORF">CwatDRAFT_5918</name>
</gene>
<name>Q4C8U6_CROWT</name>
<keyword evidence="2" id="KW-1185">Reference proteome</keyword>
<dbReference type="KEGG" id="cwa:CwatDRAFT_5918"/>
<reference evidence="1" key="3">
    <citation type="submission" date="2016-12" db="EMBL/GenBank/DDBJ databases">
        <title>Annotation of the draft genome assembly of Crocosphaera watsonii WH 8501.</title>
        <authorList>
            <consortium name="US DOE Joint Genome Institute (JGI-ORNL)"/>
            <person name="Larimer F."/>
            <person name="Land M."/>
        </authorList>
    </citation>
    <scope>NUCLEOTIDE SEQUENCE</scope>
    <source>
        <strain evidence="1">WH 8501</strain>
    </source>
</reference>
<proteinExistence type="predicted"/>
<reference evidence="1" key="1">
    <citation type="submission" date="2004-02" db="EMBL/GenBank/DDBJ databases">
        <authorList>
            <consortium name="DOE Joint Genome Institute"/>
        </authorList>
    </citation>
    <scope>NUCLEOTIDE SEQUENCE [LARGE SCALE GENOMIC DNA]</scope>
    <source>
        <strain evidence="1">WH 8501</strain>
    </source>
</reference>
<evidence type="ECO:0000313" key="1">
    <source>
        <dbReference type="EMBL" id="EAM52175.1"/>
    </source>
</evidence>
<evidence type="ECO:0000313" key="2">
    <source>
        <dbReference type="Proteomes" id="UP000003922"/>
    </source>
</evidence>
<dbReference type="Proteomes" id="UP000003922">
    <property type="component" value="Unassembled WGS sequence"/>
</dbReference>